<dbReference type="GeneID" id="78362086"/>
<protein>
    <submittedName>
        <fullName evidence="8">1-acyl-sn-glycerol-3-phosphate acyltransferase</fullName>
    </submittedName>
</protein>
<keyword evidence="6" id="KW-0812">Transmembrane</keyword>
<comment type="pathway">
    <text evidence="1">Lipid metabolism.</text>
</comment>
<reference evidence="9" key="1">
    <citation type="submission" date="2017-05" db="EMBL/GenBank/DDBJ databases">
        <title>Improved OligoMM genomes.</title>
        <authorList>
            <person name="Garzetti D."/>
        </authorList>
    </citation>
    <scope>NUCLEOTIDE SEQUENCE [LARGE SCALE GENOMIC DNA]</scope>
    <source>
        <strain evidence="9">YL45</strain>
    </source>
</reference>
<dbReference type="GO" id="GO:0003841">
    <property type="term" value="F:1-acylglycerol-3-phosphate O-acyltransferase activity"/>
    <property type="evidence" value="ECO:0007669"/>
    <property type="project" value="TreeGrafter"/>
</dbReference>
<keyword evidence="6" id="KW-0472">Membrane</keyword>
<accession>A0A227KE65</accession>
<keyword evidence="4" id="KW-0443">Lipid metabolism</keyword>
<keyword evidence="5 8" id="KW-0012">Acyltransferase</keyword>
<evidence type="ECO:0000256" key="4">
    <source>
        <dbReference type="ARBA" id="ARBA00023098"/>
    </source>
</evidence>
<evidence type="ECO:0000259" key="7">
    <source>
        <dbReference type="SMART" id="SM00563"/>
    </source>
</evidence>
<evidence type="ECO:0000256" key="5">
    <source>
        <dbReference type="ARBA" id="ARBA00023315"/>
    </source>
</evidence>
<organism evidence="8 9">
    <name type="scientific">Turicimonas muris</name>
    <dbReference type="NCBI Taxonomy" id="1796652"/>
    <lineage>
        <taxon>Bacteria</taxon>
        <taxon>Pseudomonadati</taxon>
        <taxon>Pseudomonadota</taxon>
        <taxon>Betaproteobacteria</taxon>
        <taxon>Burkholderiales</taxon>
        <taxon>Sutterellaceae</taxon>
        <taxon>Turicimonas</taxon>
    </lineage>
</organism>
<feature type="transmembrane region" description="Helical" evidence="6">
    <location>
        <begin position="6"/>
        <end position="25"/>
    </location>
</feature>
<dbReference type="Proteomes" id="UP000214610">
    <property type="component" value="Unassembled WGS sequence"/>
</dbReference>
<dbReference type="SUPFAM" id="SSF69593">
    <property type="entry name" value="Glycerol-3-phosphate (1)-acyltransferase"/>
    <property type="match status" value="1"/>
</dbReference>
<dbReference type="AlphaFoldDB" id="A0A227KE65"/>
<evidence type="ECO:0000256" key="3">
    <source>
        <dbReference type="ARBA" id="ARBA00022679"/>
    </source>
</evidence>
<keyword evidence="6" id="KW-1133">Transmembrane helix</keyword>
<comment type="caution">
    <text evidence="8">The sequence shown here is derived from an EMBL/GenBank/DDBJ whole genome shotgun (WGS) entry which is preliminary data.</text>
</comment>
<dbReference type="SMART" id="SM00563">
    <property type="entry name" value="PlsC"/>
    <property type="match status" value="1"/>
</dbReference>
<dbReference type="RefSeq" id="WP_066594110.1">
    <property type="nucleotide sequence ID" value="NZ_CAJTBZ010000003.1"/>
</dbReference>
<evidence type="ECO:0000313" key="8">
    <source>
        <dbReference type="EMBL" id="OXE45624.1"/>
    </source>
</evidence>
<dbReference type="EMBL" id="NHMP01000008">
    <property type="protein sequence ID" value="OXE45624.1"/>
    <property type="molecule type" value="Genomic_DNA"/>
</dbReference>
<evidence type="ECO:0000256" key="1">
    <source>
        <dbReference type="ARBA" id="ARBA00005189"/>
    </source>
</evidence>
<name>A0A227KE65_9BURK</name>
<sequence length="277" mass="30839">MRILVGVFRMVSLLTYSLWVLFVAYTKFQRVDKKEQGRMIKEYNCRILAMAGVKTAYTGSLPKSMLEYGLTEEAPGEIIVSNHISWVDIFSLDSAVASRFVAKAEIANWPIFGKIAQAIGTLFINRSSKRAILQINTDIQEALQRKEVVALFAEGTTTFGNSLLPLKSNFLAPAVKAGAVVQPMVLVYTSEGVPTTRVAFCGDVTLMGSLWNVVTTKDLVATAHFLKPIDTKGLDRHQVGKICEERMREELRRVWGERFLEHDPNEANALSKAISHS</sequence>
<evidence type="ECO:0000256" key="2">
    <source>
        <dbReference type="ARBA" id="ARBA00022516"/>
    </source>
</evidence>
<keyword evidence="2" id="KW-0444">Lipid biosynthesis</keyword>
<evidence type="ECO:0000313" key="9">
    <source>
        <dbReference type="Proteomes" id="UP000214610"/>
    </source>
</evidence>
<evidence type="ECO:0000256" key="6">
    <source>
        <dbReference type="SAM" id="Phobius"/>
    </source>
</evidence>
<keyword evidence="3 8" id="KW-0808">Transferase</keyword>
<keyword evidence="9" id="KW-1185">Reference proteome</keyword>
<dbReference type="InterPro" id="IPR002123">
    <property type="entry name" value="Plipid/glycerol_acylTrfase"/>
</dbReference>
<dbReference type="Pfam" id="PF01553">
    <property type="entry name" value="Acyltransferase"/>
    <property type="match status" value="1"/>
</dbReference>
<feature type="domain" description="Phospholipid/glycerol acyltransferase" evidence="7">
    <location>
        <begin position="77"/>
        <end position="189"/>
    </location>
</feature>
<proteinExistence type="predicted"/>
<gene>
    <name evidence="8" type="ORF">ADH67_10750</name>
</gene>
<dbReference type="PANTHER" id="PTHR10434:SF64">
    <property type="entry name" value="1-ACYL-SN-GLYCEROL-3-PHOSPHATE ACYLTRANSFERASE-RELATED"/>
    <property type="match status" value="1"/>
</dbReference>
<dbReference type="PANTHER" id="PTHR10434">
    <property type="entry name" value="1-ACYL-SN-GLYCEROL-3-PHOSPHATE ACYLTRANSFERASE"/>
    <property type="match status" value="1"/>
</dbReference>
<dbReference type="CDD" id="cd07989">
    <property type="entry name" value="LPLAT_AGPAT-like"/>
    <property type="match status" value="1"/>
</dbReference>
<dbReference type="GO" id="GO:0006654">
    <property type="term" value="P:phosphatidic acid biosynthetic process"/>
    <property type="evidence" value="ECO:0007669"/>
    <property type="project" value="TreeGrafter"/>
</dbReference>